<dbReference type="EMBL" id="DS268110">
    <property type="protein sequence ID" value="KMM68168.1"/>
    <property type="molecule type" value="Genomic_DNA"/>
</dbReference>
<reference evidence="3" key="3">
    <citation type="journal article" date="2010" name="Genome Res.">
        <title>Population genomic sequencing of Coccidioides fungi reveals recent hybridization and transposon control.</title>
        <authorList>
            <person name="Neafsey D.E."/>
            <person name="Barker B.M."/>
            <person name="Sharpton T.J."/>
            <person name="Stajich J.E."/>
            <person name="Park D.J."/>
            <person name="Whiston E."/>
            <person name="Hung C.-Y."/>
            <person name="McMahan C."/>
            <person name="White J."/>
            <person name="Sykes S."/>
            <person name="Heiman D."/>
            <person name="Young S."/>
            <person name="Zeng Q."/>
            <person name="Abouelleil A."/>
            <person name="Aftuck L."/>
            <person name="Bessette D."/>
            <person name="Brown A."/>
            <person name="FitzGerald M."/>
            <person name="Lui A."/>
            <person name="Macdonald J.P."/>
            <person name="Priest M."/>
            <person name="Orbach M.J."/>
            <person name="Galgiani J.N."/>
            <person name="Kirkland T.N."/>
            <person name="Cole G.T."/>
            <person name="Birren B.W."/>
            <person name="Henn M.R."/>
            <person name="Taylor J.W."/>
            <person name="Rounsley S.D."/>
        </authorList>
    </citation>
    <scope>NUCLEOTIDE SEQUENCE [LARGE SCALE GENOMIC DNA]</scope>
    <source>
        <strain evidence="3">RMSCC 3488</strain>
    </source>
</reference>
<reference evidence="3" key="2">
    <citation type="journal article" date="2009" name="Genome Res.">
        <title>Comparative genomic analyses of the human fungal pathogens Coccidioides and their relatives.</title>
        <authorList>
            <person name="Sharpton T.J."/>
            <person name="Stajich J.E."/>
            <person name="Rounsley S.D."/>
            <person name="Gardner M.J."/>
            <person name="Wortman J.R."/>
            <person name="Jordar V.S."/>
            <person name="Maiti R."/>
            <person name="Kodira C.D."/>
            <person name="Neafsey D.E."/>
            <person name="Zeng Q."/>
            <person name="Hung C.-Y."/>
            <person name="McMahan C."/>
            <person name="Muszewska A."/>
            <person name="Grynberg M."/>
            <person name="Mandel M.A."/>
            <person name="Kellner E.M."/>
            <person name="Barker B.M."/>
            <person name="Galgiani J.N."/>
            <person name="Orbach M.J."/>
            <person name="Kirkland T.N."/>
            <person name="Cole G.T."/>
            <person name="Henn M.R."/>
            <person name="Birren B.W."/>
            <person name="Taylor J.W."/>
        </authorList>
    </citation>
    <scope>NUCLEOTIDE SEQUENCE [LARGE SCALE GENOMIC DNA]</scope>
    <source>
        <strain evidence="3">RMSCC 3488</strain>
    </source>
</reference>
<feature type="region of interest" description="Disordered" evidence="1">
    <location>
        <begin position="81"/>
        <end position="112"/>
    </location>
</feature>
<gene>
    <name evidence="2" type="ORF">CPAG_04500</name>
</gene>
<reference evidence="2 3" key="1">
    <citation type="submission" date="2007-06" db="EMBL/GenBank/DDBJ databases">
        <title>The Genome Sequence of Coccidioides posadasii RMSCC_3488.</title>
        <authorList>
            <consortium name="Coccidioides Genome Resources Consortium"/>
            <consortium name="The Broad Institute Genome Sequencing Platform"/>
            <person name="Henn M.R."/>
            <person name="Sykes S."/>
            <person name="Young S."/>
            <person name="Jaffe D."/>
            <person name="Berlin A."/>
            <person name="Alvarez P."/>
            <person name="Butler J."/>
            <person name="Gnerre S."/>
            <person name="Grabherr M."/>
            <person name="Mauceli E."/>
            <person name="Brockman W."/>
            <person name="Kodira C."/>
            <person name="Alvarado L."/>
            <person name="Zeng Q."/>
            <person name="Crawford M."/>
            <person name="Antoine C."/>
            <person name="Devon K."/>
            <person name="Galgiani J."/>
            <person name="Orsborn K."/>
            <person name="Lewis M.L."/>
            <person name="Nusbaum C."/>
            <person name="Galagan J."/>
            <person name="Birren B."/>
        </authorList>
    </citation>
    <scope>NUCLEOTIDE SEQUENCE [LARGE SCALE GENOMIC DNA]</scope>
    <source>
        <strain evidence="2 3">RMSCC 3488</strain>
    </source>
</reference>
<evidence type="ECO:0000313" key="3">
    <source>
        <dbReference type="Proteomes" id="UP000054567"/>
    </source>
</evidence>
<dbReference type="Proteomes" id="UP000054567">
    <property type="component" value="Unassembled WGS sequence"/>
</dbReference>
<organism evidence="2 3">
    <name type="scientific">Coccidioides posadasii RMSCC 3488</name>
    <dbReference type="NCBI Taxonomy" id="454284"/>
    <lineage>
        <taxon>Eukaryota</taxon>
        <taxon>Fungi</taxon>
        <taxon>Dikarya</taxon>
        <taxon>Ascomycota</taxon>
        <taxon>Pezizomycotina</taxon>
        <taxon>Eurotiomycetes</taxon>
        <taxon>Eurotiomycetidae</taxon>
        <taxon>Onygenales</taxon>
        <taxon>Onygenaceae</taxon>
        <taxon>Coccidioides</taxon>
    </lineage>
</organism>
<accession>A0A0J6FCY2</accession>
<evidence type="ECO:0000313" key="2">
    <source>
        <dbReference type="EMBL" id="KMM68168.1"/>
    </source>
</evidence>
<proteinExistence type="predicted"/>
<feature type="region of interest" description="Disordered" evidence="1">
    <location>
        <begin position="195"/>
        <end position="226"/>
    </location>
</feature>
<protein>
    <submittedName>
        <fullName evidence="2">Uncharacterized protein</fullName>
    </submittedName>
</protein>
<name>A0A0J6FCY2_COCPO</name>
<dbReference type="Pfam" id="PF17242">
    <property type="entry name" value="DUF5315"/>
    <property type="match status" value="1"/>
</dbReference>
<dbReference type="OrthoDB" id="4158841at2759"/>
<dbReference type="AlphaFoldDB" id="A0A0J6FCY2"/>
<feature type="compositionally biased region" description="Low complexity" evidence="1">
    <location>
        <begin position="81"/>
        <end position="108"/>
    </location>
</feature>
<feature type="region of interest" description="Disordered" evidence="1">
    <location>
        <begin position="57"/>
        <end position="76"/>
    </location>
</feature>
<evidence type="ECO:0000256" key="1">
    <source>
        <dbReference type="SAM" id="MobiDB-lite"/>
    </source>
</evidence>
<dbReference type="VEuPathDB" id="FungiDB:CPAG_04500"/>
<sequence length="299" mass="31891">MLSQKYNGSGSPVDLSMVEVAVVDFSKLNCGCVARLALTLSEFGIAIGNIFIRQPRPTKSAQRLPRPALFQGPPSRNASNLSLPPGLLNLSQEPGSASSSVKGSQASVRHGSSKGFLGASTELGSPFLRPFQSRAQAQSDDGDAVWEEMQSTLAEVELSAASGDHAFGAEHAMALEELRVKQLALAQAWARSETDEIADSSASESGLGGQKGAESIRRASTATDDHAPDKVLDAKTEKDILLARKRREANDRYFERVNSSVLDVVAKLDEVANAMRAVERESKEIWSESESMDSAASNG</sequence>